<organism evidence="2 3">
    <name type="scientific">Batrachochytrium salamandrivorans</name>
    <dbReference type="NCBI Taxonomy" id="1357716"/>
    <lineage>
        <taxon>Eukaryota</taxon>
        <taxon>Fungi</taxon>
        <taxon>Fungi incertae sedis</taxon>
        <taxon>Chytridiomycota</taxon>
        <taxon>Chytridiomycota incertae sedis</taxon>
        <taxon>Chytridiomycetes</taxon>
        <taxon>Rhizophydiales</taxon>
        <taxon>Rhizophydiales incertae sedis</taxon>
        <taxon>Batrachochytrium</taxon>
    </lineage>
</organism>
<dbReference type="InterPro" id="IPR011992">
    <property type="entry name" value="EF-hand-dom_pair"/>
</dbReference>
<sequence length="161" mass="18396">MTGGVAAATCSVERSQDIHRRIKRVFDAFDIQSNQTCNVREVGTIIRSLNIYPTEEQLKIWIQEMGDCGSDNAITFARFSAVISGVITSNLYVRDNDEKLFQAFQVLDKEKRGFLTPDELRGFLTTQGDVFSPEEMQEMLITCTDPTENKIYYDDYVELTR</sequence>
<keyword evidence="3" id="KW-1185">Reference proteome</keyword>
<dbReference type="SUPFAM" id="SSF47473">
    <property type="entry name" value="EF-hand"/>
    <property type="match status" value="1"/>
</dbReference>
<dbReference type="SMART" id="SM00054">
    <property type="entry name" value="EFh"/>
    <property type="match status" value="2"/>
</dbReference>
<feature type="domain" description="EF-hand" evidence="1">
    <location>
        <begin position="95"/>
        <end position="130"/>
    </location>
</feature>
<dbReference type="PANTHER" id="PTHR46763">
    <property type="entry name" value="DYNEIN REGULATORY COMPLEX PROTEIN 8"/>
    <property type="match status" value="1"/>
</dbReference>
<gene>
    <name evidence="2" type="ORF">BASA50_001025</name>
</gene>
<dbReference type="InterPro" id="IPR002048">
    <property type="entry name" value="EF_hand_dom"/>
</dbReference>
<proteinExistence type="predicted"/>
<evidence type="ECO:0000313" key="2">
    <source>
        <dbReference type="EMBL" id="KAH6585691.1"/>
    </source>
</evidence>
<dbReference type="Proteomes" id="UP001648503">
    <property type="component" value="Unassembled WGS sequence"/>
</dbReference>
<protein>
    <recommendedName>
        <fullName evidence="1">EF-hand domain-containing protein</fullName>
    </recommendedName>
</protein>
<dbReference type="EMBL" id="JAFCIX010000579">
    <property type="protein sequence ID" value="KAH6585691.1"/>
    <property type="molecule type" value="Genomic_DNA"/>
</dbReference>
<dbReference type="PANTHER" id="PTHR46763:SF1">
    <property type="entry name" value="DYNEIN REGULATORY COMPLEX PROTEIN 8"/>
    <property type="match status" value="1"/>
</dbReference>
<evidence type="ECO:0000259" key="1">
    <source>
        <dbReference type="PROSITE" id="PS50222"/>
    </source>
</evidence>
<dbReference type="PROSITE" id="PS50222">
    <property type="entry name" value="EF_HAND_2"/>
    <property type="match status" value="1"/>
</dbReference>
<comment type="caution">
    <text evidence="2">The sequence shown here is derived from an EMBL/GenBank/DDBJ whole genome shotgun (WGS) entry which is preliminary data.</text>
</comment>
<dbReference type="Pfam" id="PF13499">
    <property type="entry name" value="EF-hand_7"/>
    <property type="match status" value="1"/>
</dbReference>
<name>A0ABQ8ES52_9FUNG</name>
<evidence type="ECO:0000313" key="3">
    <source>
        <dbReference type="Proteomes" id="UP001648503"/>
    </source>
</evidence>
<accession>A0ABQ8ES52</accession>
<dbReference type="Gene3D" id="1.10.238.10">
    <property type="entry name" value="EF-hand"/>
    <property type="match status" value="1"/>
</dbReference>
<reference evidence="2 3" key="1">
    <citation type="submission" date="2021-02" db="EMBL/GenBank/DDBJ databases">
        <title>Variation within the Batrachochytrium salamandrivorans European outbreak.</title>
        <authorList>
            <person name="Kelly M."/>
            <person name="Pasmans F."/>
            <person name="Shea T.P."/>
            <person name="Munoz J.F."/>
            <person name="Carranza S."/>
            <person name="Cuomo C.A."/>
            <person name="Martel A."/>
        </authorList>
    </citation>
    <scope>NUCLEOTIDE SEQUENCE [LARGE SCALE GENOMIC DNA]</scope>
    <source>
        <strain evidence="2 3">AMFP18/2</strain>
    </source>
</reference>